<dbReference type="RefSeq" id="WP_312898008.1">
    <property type="nucleotide sequence ID" value="NZ_BAAALP010000005.1"/>
</dbReference>
<evidence type="ECO:0000256" key="4">
    <source>
        <dbReference type="SAM" id="MobiDB-lite"/>
    </source>
</evidence>
<dbReference type="PRINTS" id="PR00081">
    <property type="entry name" value="GDHRDH"/>
</dbReference>
<dbReference type="InterPro" id="IPR036291">
    <property type="entry name" value="NAD(P)-bd_dom_sf"/>
</dbReference>
<gene>
    <name evidence="5" type="ORF">HNR61_004243</name>
</gene>
<dbReference type="Pfam" id="PF00106">
    <property type="entry name" value="adh_short"/>
    <property type="match status" value="1"/>
</dbReference>
<dbReference type="InterPro" id="IPR002347">
    <property type="entry name" value="SDR_fam"/>
</dbReference>
<organism evidence="5 6">
    <name type="scientific">Actinomadura namibiensis</name>
    <dbReference type="NCBI Taxonomy" id="182080"/>
    <lineage>
        <taxon>Bacteria</taxon>
        <taxon>Bacillati</taxon>
        <taxon>Actinomycetota</taxon>
        <taxon>Actinomycetes</taxon>
        <taxon>Streptosporangiales</taxon>
        <taxon>Thermomonosporaceae</taxon>
        <taxon>Actinomadura</taxon>
    </lineage>
</organism>
<proteinExistence type="inferred from homology"/>
<feature type="compositionally biased region" description="Basic and acidic residues" evidence="4">
    <location>
        <begin position="271"/>
        <end position="280"/>
    </location>
</feature>
<evidence type="ECO:0000256" key="2">
    <source>
        <dbReference type="ARBA" id="ARBA00023002"/>
    </source>
</evidence>
<dbReference type="PRINTS" id="PR00080">
    <property type="entry name" value="SDRFAMILY"/>
</dbReference>
<dbReference type="PANTHER" id="PTHR43391:SF12">
    <property type="entry name" value="OXIDOREDUCTASE EPHD-RELATED"/>
    <property type="match status" value="1"/>
</dbReference>
<comment type="similarity">
    <text evidence="1 3">Belongs to the short-chain dehydrogenases/reductases (SDR) family.</text>
</comment>
<sequence length="292" mass="30989">MPGGVPTAVVTGGASGIGAAIAAGLVRRGCAVTLADIDAEAVRRTAAELGADAAVLDVADADAVRALIHRVRDRDGRLDYVFNNAGIFVAGRTETLSAEHWDRVLAVNLHGVVHGVHAAYPVMVEQGYGQIVNVASVVGLAPVPFMLPYSTTKHAVVGLSLALRAEAARHGVRVNVVCPGFTDTPLLERVNAGLARTGMEDGWRRIARRFQLRLYPVDRLADDILAGVARDKAVIVAPRRARLLWHLYRLAPAATVRVTARSRGLLPSGGPREHVTRTGDKAVPPRPPAPPR</sequence>
<reference evidence="5 6" key="1">
    <citation type="submission" date="2020-08" db="EMBL/GenBank/DDBJ databases">
        <title>Genomic Encyclopedia of Type Strains, Phase IV (KMG-IV): sequencing the most valuable type-strain genomes for metagenomic binning, comparative biology and taxonomic classification.</title>
        <authorList>
            <person name="Goeker M."/>
        </authorList>
    </citation>
    <scope>NUCLEOTIDE SEQUENCE [LARGE SCALE GENOMIC DNA]</scope>
    <source>
        <strain evidence="5 6">DSM 44197</strain>
    </source>
</reference>
<keyword evidence="2" id="KW-0560">Oxidoreductase</keyword>
<evidence type="ECO:0000256" key="1">
    <source>
        <dbReference type="ARBA" id="ARBA00006484"/>
    </source>
</evidence>
<dbReference type="InterPro" id="IPR020904">
    <property type="entry name" value="Sc_DH/Rdtase_CS"/>
</dbReference>
<name>A0A7W3LQX2_ACTNM</name>
<dbReference type="CDD" id="cd05233">
    <property type="entry name" value="SDR_c"/>
    <property type="match status" value="1"/>
</dbReference>
<evidence type="ECO:0000313" key="5">
    <source>
        <dbReference type="EMBL" id="MBA8952597.1"/>
    </source>
</evidence>
<feature type="region of interest" description="Disordered" evidence="4">
    <location>
        <begin position="262"/>
        <end position="292"/>
    </location>
</feature>
<dbReference type="PANTHER" id="PTHR43391">
    <property type="entry name" value="RETINOL DEHYDROGENASE-RELATED"/>
    <property type="match status" value="1"/>
</dbReference>
<keyword evidence="6" id="KW-1185">Reference proteome</keyword>
<dbReference type="Proteomes" id="UP000572680">
    <property type="component" value="Unassembled WGS sequence"/>
</dbReference>
<evidence type="ECO:0000313" key="6">
    <source>
        <dbReference type="Proteomes" id="UP000572680"/>
    </source>
</evidence>
<dbReference type="EMBL" id="JACJIA010000005">
    <property type="protein sequence ID" value="MBA8952597.1"/>
    <property type="molecule type" value="Genomic_DNA"/>
</dbReference>
<evidence type="ECO:0000256" key="3">
    <source>
        <dbReference type="RuleBase" id="RU000363"/>
    </source>
</evidence>
<comment type="caution">
    <text evidence="5">The sequence shown here is derived from an EMBL/GenBank/DDBJ whole genome shotgun (WGS) entry which is preliminary data.</text>
</comment>
<dbReference type="Gene3D" id="3.40.50.720">
    <property type="entry name" value="NAD(P)-binding Rossmann-like Domain"/>
    <property type="match status" value="1"/>
</dbReference>
<dbReference type="FunFam" id="3.40.50.720:FF:000084">
    <property type="entry name" value="Short-chain dehydrogenase reductase"/>
    <property type="match status" value="1"/>
</dbReference>
<dbReference type="PROSITE" id="PS00061">
    <property type="entry name" value="ADH_SHORT"/>
    <property type="match status" value="1"/>
</dbReference>
<dbReference type="GO" id="GO:0016491">
    <property type="term" value="F:oxidoreductase activity"/>
    <property type="evidence" value="ECO:0007669"/>
    <property type="project" value="UniProtKB-KW"/>
</dbReference>
<accession>A0A7W3LQX2</accession>
<dbReference type="SUPFAM" id="SSF51735">
    <property type="entry name" value="NAD(P)-binding Rossmann-fold domains"/>
    <property type="match status" value="1"/>
</dbReference>
<protein>
    <submittedName>
        <fullName evidence="5">NAD(P)-dependent dehydrogenase (Short-subunit alcohol dehydrogenase family)</fullName>
    </submittedName>
</protein>
<dbReference type="AlphaFoldDB" id="A0A7W3LQX2"/>